<name>A0ACB5UMY9_9FIRM</name>
<keyword evidence="2" id="KW-1185">Reference proteome</keyword>
<reference evidence="1" key="1">
    <citation type="submission" date="2023-09" db="EMBL/GenBank/DDBJ databases">
        <title>Vallitalea sediminicola and Vallitalea maricola sp. nov., anaerobic bacteria isolated from marine sediment.</title>
        <authorList>
            <person name="Hirano S."/>
            <person name="Maeda A."/>
            <person name="Terahara T."/>
            <person name="Mori K."/>
            <person name="Hamada M."/>
            <person name="Matsumoto R."/>
            <person name="Kobayashi T."/>
        </authorList>
    </citation>
    <scope>NUCLEOTIDE SEQUENCE</scope>
    <source>
        <strain evidence="1">AN17-2</strain>
    </source>
</reference>
<evidence type="ECO:0000313" key="2">
    <source>
        <dbReference type="Proteomes" id="UP001374599"/>
    </source>
</evidence>
<dbReference type="EMBL" id="BTPU01000067">
    <property type="protein sequence ID" value="GMQ64331.1"/>
    <property type="molecule type" value="Genomic_DNA"/>
</dbReference>
<protein>
    <submittedName>
        <fullName evidence="1">Uncharacterized protein</fullName>
    </submittedName>
</protein>
<comment type="caution">
    <text evidence="1">The sequence shown here is derived from an EMBL/GenBank/DDBJ whole genome shotgun (WGS) entry which is preliminary data.</text>
</comment>
<proteinExistence type="predicted"/>
<sequence>MSFGGLILTNKGRNLQVKAQTGVTLNYTNVKIGDGEIGSSSILDMNDLKNTLHVLNISNIRRNGNQVTIRTIITNKELQEGFYFREIGVFAEDPDEGEILYCYANARSNAEYIPVAGTDIVEKNIDVVVIVGQAENVTAAIDESLIFASKKDVESKVSKVEGKGLSDENYSTDEKNKLAGIEEGAQVNRGISDSIASDSSEVAASSKAVKQVNDKVNNRVVKVSGKGLSTEDYSLEEKDKLAGIEGNANNYIHPDNHSASMINITDTGNNFESNNVEGALAEVKQLIQDTATQVSQQLEVSSFHIEASSIELVGSKKTDNLCWDNKCCYADTSTSSNITLAYILINKLRFNKYTLIVRLKSANKSLNTDVIKVEVSKKNGESYSVIGSRNVKANEFKDTSTYKSFYIPFEYQGPKAADNELKIQLTLLKQSSAFEVCLDSISVTLTALGVFSI</sequence>
<accession>A0ACB5UMY9</accession>
<organism evidence="1 2">
    <name type="scientific">Vallitalea maricola</name>
    <dbReference type="NCBI Taxonomy" id="3074433"/>
    <lineage>
        <taxon>Bacteria</taxon>
        <taxon>Bacillati</taxon>
        <taxon>Bacillota</taxon>
        <taxon>Clostridia</taxon>
        <taxon>Lachnospirales</taxon>
        <taxon>Vallitaleaceae</taxon>
        <taxon>Vallitalea</taxon>
    </lineage>
</organism>
<dbReference type="Proteomes" id="UP001374599">
    <property type="component" value="Unassembled WGS sequence"/>
</dbReference>
<evidence type="ECO:0000313" key="1">
    <source>
        <dbReference type="EMBL" id="GMQ64331.1"/>
    </source>
</evidence>
<gene>
    <name evidence="1" type="ORF">AN2V17_35680</name>
</gene>